<evidence type="ECO:0000313" key="3">
    <source>
        <dbReference type="Proteomes" id="UP000289411"/>
    </source>
</evidence>
<evidence type="ECO:0000256" key="1">
    <source>
        <dbReference type="SAM" id="MobiDB-lite"/>
    </source>
</evidence>
<dbReference type="Proteomes" id="UP000289411">
    <property type="component" value="Unassembled WGS sequence"/>
</dbReference>
<name>A0A4Q2R809_9HYPH</name>
<proteinExistence type="predicted"/>
<protein>
    <submittedName>
        <fullName evidence="2">Uncharacterized protein</fullName>
    </submittedName>
</protein>
<sequence>MGTCPCGPKDRRRRGTLRLGRPGIGTRTGASSRAVAPDGARRIEPPMPVGTLFVAECGDTLSGHRNRRLCR</sequence>
<feature type="compositionally biased region" description="Low complexity" evidence="1">
    <location>
        <begin position="17"/>
        <end position="29"/>
    </location>
</feature>
<dbReference type="AlphaFoldDB" id="A0A4Q2R809"/>
<reference evidence="2 3" key="1">
    <citation type="submission" date="2018-09" db="EMBL/GenBank/DDBJ databases">
        <authorList>
            <person name="Grouzdev D.S."/>
            <person name="Krutkina M.S."/>
        </authorList>
    </citation>
    <scope>NUCLEOTIDE SEQUENCE [LARGE SCALE GENOMIC DNA]</scope>
    <source>
        <strain evidence="2 3">RmlP001</strain>
    </source>
</reference>
<keyword evidence="3" id="KW-1185">Reference proteome</keyword>
<accession>A0A4Q2R809</accession>
<comment type="caution">
    <text evidence="2">The sequence shown here is derived from an EMBL/GenBank/DDBJ whole genome shotgun (WGS) entry which is preliminary data.</text>
</comment>
<gene>
    <name evidence="2" type="ORF">D3272_19095</name>
</gene>
<evidence type="ECO:0000313" key="2">
    <source>
        <dbReference type="EMBL" id="RYB02811.1"/>
    </source>
</evidence>
<reference evidence="2 3" key="2">
    <citation type="submission" date="2019-02" db="EMBL/GenBank/DDBJ databases">
        <title>'Lichenibacterium ramalinii' gen. nov. sp. nov., 'Lichenibacterium minor' gen. nov. sp. nov.</title>
        <authorList>
            <person name="Pankratov T."/>
        </authorList>
    </citation>
    <scope>NUCLEOTIDE SEQUENCE [LARGE SCALE GENOMIC DNA]</scope>
    <source>
        <strain evidence="2 3">RmlP001</strain>
    </source>
</reference>
<dbReference type="EMBL" id="QYBC01000017">
    <property type="protein sequence ID" value="RYB02811.1"/>
    <property type="molecule type" value="Genomic_DNA"/>
</dbReference>
<organism evidence="2 3">
    <name type="scientific">Lichenibacterium ramalinae</name>
    <dbReference type="NCBI Taxonomy" id="2316527"/>
    <lineage>
        <taxon>Bacteria</taxon>
        <taxon>Pseudomonadati</taxon>
        <taxon>Pseudomonadota</taxon>
        <taxon>Alphaproteobacteria</taxon>
        <taxon>Hyphomicrobiales</taxon>
        <taxon>Lichenihabitantaceae</taxon>
        <taxon>Lichenibacterium</taxon>
    </lineage>
</organism>
<feature type="region of interest" description="Disordered" evidence="1">
    <location>
        <begin position="1"/>
        <end position="43"/>
    </location>
</feature>